<dbReference type="Gene3D" id="1.20.930.10">
    <property type="entry name" value="Conserved domain common to transcription factors TFIIS, elongin A, CRSP70"/>
    <property type="match status" value="1"/>
</dbReference>
<feature type="compositionally biased region" description="Basic and acidic residues" evidence="5">
    <location>
        <begin position="278"/>
        <end position="297"/>
    </location>
</feature>
<feature type="region of interest" description="Disordered" evidence="5">
    <location>
        <begin position="228"/>
        <end position="257"/>
    </location>
</feature>
<name>A0A803MJ39_CHEQI</name>
<evidence type="ECO:0000313" key="7">
    <source>
        <dbReference type="EnsemblPlants" id="AUR62030285-RA:cds"/>
    </source>
</evidence>
<dbReference type="PANTHER" id="PTHR46554">
    <property type="entry name" value="MEDIATOR OF RNA POLYMERASE II TRANSCRIPTION SUBUNIT 26A-RELATED"/>
    <property type="match status" value="1"/>
</dbReference>
<dbReference type="GO" id="GO:0005634">
    <property type="term" value="C:nucleus"/>
    <property type="evidence" value="ECO:0007669"/>
    <property type="project" value="UniProtKB-SubCell"/>
</dbReference>
<feature type="domain" description="TFIIS N-terminal" evidence="6">
    <location>
        <begin position="147"/>
        <end position="222"/>
    </location>
</feature>
<dbReference type="InterPro" id="IPR035441">
    <property type="entry name" value="TFIIS/LEDGF_dom_sf"/>
</dbReference>
<organism evidence="7 8">
    <name type="scientific">Chenopodium quinoa</name>
    <name type="common">Quinoa</name>
    <dbReference type="NCBI Taxonomy" id="63459"/>
    <lineage>
        <taxon>Eukaryota</taxon>
        <taxon>Viridiplantae</taxon>
        <taxon>Streptophyta</taxon>
        <taxon>Embryophyta</taxon>
        <taxon>Tracheophyta</taxon>
        <taxon>Spermatophyta</taxon>
        <taxon>Magnoliopsida</taxon>
        <taxon>eudicotyledons</taxon>
        <taxon>Gunneridae</taxon>
        <taxon>Pentapetalae</taxon>
        <taxon>Caryophyllales</taxon>
        <taxon>Chenopodiaceae</taxon>
        <taxon>Chenopodioideae</taxon>
        <taxon>Atripliceae</taxon>
        <taxon>Chenopodium</taxon>
    </lineage>
</organism>
<dbReference type="PANTHER" id="PTHR46554:SF2">
    <property type="entry name" value="TFIIS N-TERMINAL DOMAIN-CONTAINING PROTEIN"/>
    <property type="match status" value="1"/>
</dbReference>
<evidence type="ECO:0000256" key="2">
    <source>
        <dbReference type="ARBA" id="ARBA00023242"/>
    </source>
</evidence>
<dbReference type="SUPFAM" id="SSF47676">
    <property type="entry name" value="Conserved domain common to transcription factors TFIIS, elongin A, CRSP70"/>
    <property type="match status" value="1"/>
</dbReference>
<dbReference type="Pfam" id="PF08711">
    <property type="entry name" value="Med26"/>
    <property type="match status" value="1"/>
</dbReference>
<sequence>MTSKPGGHKTNNNAGGGGIGVGLDNWRDYFRRANSDIFDIIEHAIMVAASDCPKEFRVRRERIAELLFTCRLTRCLGCDRVELAVSEVDEGSKVNSTTRENEYDQNDIDQHIANLDLDMILNHESNYSFDDAEALTNEIEEAREVVDEVLRIKEILLNSQDQSDSVLFESLRRLQLMQLDVDILKTTEIGKAVNRIRRHNAKNIRHLARALIDGWKIIVDEWVKASQELGEGGTPDSVNPSTVDEEEGLPSPPLEEGVFFSTQHMDFNQFFDGMDDDGNPRKGGEFNRNLEAREAGRKPSVAEQDPPKRREEPKQVTPLPKDNMVQQTKRQEPLSKPNKPISVQSGPGRPVKPNGEQNINKDSRVQQKPVIQRRPPPQPEKMRPSSDNDVQEKLEATKRKLQERYQQAENAKRQRTIQVMEIHDIPKQGLTKPNAFGEFFPFGGLHAYNLRVSCKFFGRSLSLADISGRMKPHWSFDLQC</sequence>
<dbReference type="EnsemblPlants" id="AUR62030285-RA">
    <property type="protein sequence ID" value="AUR62030285-RA:cds"/>
    <property type="gene ID" value="AUR62030285"/>
</dbReference>
<evidence type="ECO:0000256" key="3">
    <source>
        <dbReference type="PROSITE-ProRule" id="PRU00649"/>
    </source>
</evidence>
<protein>
    <recommendedName>
        <fullName evidence="6">TFIIS N-terminal domain-containing protein</fullName>
    </recommendedName>
</protein>
<dbReference type="Proteomes" id="UP000596660">
    <property type="component" value="Unplaced"/>
</dbReference>
<dbReference type="OMA" id="PCNSGEY"/>
<keyword evidence="4" id="KW-0175">Coiled coil</keyword>
<keyword evidence="2 3" id="KW-0539">Nucleus</keyword>
<dbReference type="InterPro" id="IPR003617">
    <property type="entry name" value="TFIIS/CRSP70_N_sub"/>
</dbReference>
<evidence type="ECO:0000256" key="5">
    <source>
        <dbReference type="SAM" id="MobiDB-lite"/>
    </source>
</evidence>
<dbReference type="AlphaFoldDB" id="A0A803MJ39"/>
<evidence type="ECO:0000256" key="4">
    <source>
        <dbReference type="SAM" id="Coils"/>
    </source>
</evidence>
<accession>A0A803MJ39</accession>
<reference evidence="7" key="2">
    <citation type="submission" date="2021-03" db="UniProtKB">
        <authorList>
            <consortium name="EnsemblPlants"/>
        </authorList>
    </citation>
    <scope>IDENTIFICATION</scope>
</reference>
<dbReference type="PROSITE" id="PS51319">
    <property type="entry name" value="TFIIS_N"/>
    <property type="match status" value="1"/>
</dbReference>
<keyword evidence="8" id="KW-1185">Reference proteome</keyword>
<dbReference type="InterPro" id="IPR017923">
    <property type="entry name" value="TFIIS_N"/>
</dbReference>
<dbReference type="Gramene" id="AUR62030285-RA">
    <property type="protein sequence ID" value="AUR62030285-RA:cds"/>
    <property type="gene ID" value="AUR62030285"/>
</dbReference>
<evidence type="ECO:0000259" key="6">
    <source>
        <dbReference type="PROSITE" id="PS51319"/>
    </source>
</evidence>
<dbReference type="SMART" id="SM00509">
    <property type="entry name" value="TFS2N"/>
    <property type="match status" value="1"/>
</dbReference>
<feature type="compositionally biased region" description="Basic and acidic residues" evidence="5">
    <location>
        <begin position="380"/>
        <end position="391"/>
    </location>
</feature>
<feature type="region of interest" description="Disordered" evidence="5">
    <location>
        <begin position="269"/>
        <end position="391"/>
    </location>
</feature>
<proteinExistence type="predicted"/>
<feature type="compositionally biased region" description="Basic and acidic residues" evidence="5">
    <location>
        <begin position="305"/>
        <end position="314"/>
    </location>
</feature>
<feature type="coiled-coil region" evidence="4">
    <location>
        <begin position="391"/>
        <end position="418"/>
    </location>
</feature>
<evidence type="ECO:0000256" key="1">
    <source>
        <dbReference type="ARBA" id="ARBA00004123"/>
    </source>
</evidence>
<reference evidence="7" key="1">
    <citation type="journal article" date="2017" name="Nature">
        <title>The genome of Chenopodium quinoa.</title>
        <authorList>
            <person name="Jarvis D.E."/>
            <person name="Ho Y.S."/>
            <person name="Lightfoot D.J."/>
            <person name="Schmoeckel S.M."/>
            <person name="Li B."/>
            <person name="Borm T.J.A."/>
            <person name="Ohyanagi H."/>
            <person name="Mineta K."/>
            <person name="Michell C.T."/>
            <person name="Saber N."/>
            <person name="Kharbatia N.M."/>
            <person name="Rupper R.R."/>
            <person name="Sharp A.R."/>
            <person name="Dally N."/>
            <person name="Boughton B.A."/>
            <person name="Woo Y.H."/>
            <person name="Gao G."/>
            <person name="Schijlen E.G.W.M."/>
            <person name="Guo X."/>
            <person name="Momin A.A."/>
            <person name="Negrao S."/>
            <person name="Al-Babili S."/>
            <person name="Gehring C."/>
            <person name="Roessner U."/>
            <person name="Jung C."/>
            <person name="Murphy K."/>
            <person name="Arold S.T."/>
            <person name="Gojobori T."/>
            <person name="van der Linden C.G."/>
            <person name="van Loo E.N."/>
            <person name="Jellen E.N."/>
            <person name="Maughan P.J."/>
            <person name="Tester M."/>
        </authorList>
    </citation>
    <scope>NUCLEOTIDE SEQUENCE [LARGE SCALE GENOMIC DNA]</scope>
    <source>
        <strain evidence="7">cv. PI 614886</strain>
    </source>
</reference>
<dbReference type="CDD" id="cd00183">
    <property type="entry name" value="TFIIS_I"/>
    <property type="match status" value="1"/>
</dbReference>
<evidence type="ECO:0000313" key="8">
    <source>
        <dbReference type="Proteomes" id="UP000596660"/>
    </source>
</evidence>
<comment type="subcellular location">
    <subcellularLocation>
        <location evidence="1 3">Nucleus</location>
    </subcellularLocation>
</comment>